<evidence type="ECO:0000313" key="3">
    <source>
        <dbReference type="Proteomes" id="UP001221898"/>
    </source>
</evidence>
<gene>
    <name evidence="2" type="ORF">AAFF_G00428800</name>
</gene>
<keyword evidence="3" id="KW-1185">Reference proteome</keyword>
<organism evidence="2 3">
    <name type="scientific">Aldrovandia affinis</name>
    <dbReference type="NCBI Taxonomy" id="143900"/>
    <lineage>
        <taxon>Eukaryota</taxon>
        <taxon>Metazoa</taxon>
        <taxon>Chordata</taxon>
        <taxon>Craniata</taxon>
        <taxon>Vertebrata</taxon>
        <taxon>Euteleostomi</taxon>
        <taxon>Actinopterygii</taxon>
        <taxon>Neopterygii</taxon>
        <taxon>Teleostei</taxon>
        <taxon>Notacanthiformes</taxon>
        <taxon>Halosauridae</taxon>
        <taxon>Aldrovandia</taxon>
    </lineage>
</organism>
<evidence type="ECO:0000256" key="1">
    <source>
        <dbReference type="SAM" id="MobiDB-lite"/>
    </source>
</evidence>
<dbReference type="Proteomes" id="UP001221898">
    <property type="component" value="Unassembled WGS sequence"/>
</dbReference>
<reference evidence="2" key="1">
    <citation type="journal article" date="2023" name="Science">
        <title>Genome structures resolve the early diversification of teleost fishes.</title>
        <authorList>
            <person name="Parey E."/>
            <person name="Louis A."/>
            <person name="Montfort J."/>
            <person name="Bouchez O."/>
            <person name="Roques C."/>
            <person name="Iampietro C."/>
            <person name="Lluch J."/>
            <person name="Castinel A."/>
            <person name="Donnadieu C."/>
            <person name="Desvignes T."/>
            <person name="Floi Bucao C."/>
            <person name="Jouanno E."/>
            <person name="Wen M."/>
            <person name="Mejri S."/>
            <person name="Dirks R."/>
            <person name="Jansen H."/>
            <person name="Henkel C."/>
            <person name="Chen W.J."/>
            <person name="Zahm M."/>
            <person name="Cabau C."/>
            <person name="Klopp C."/>
            <person name="Thompson A.W."/>
            <person name="Robinson-Rechavi M."/>
            <person name="Braasch I."/>
            <person name="Lecointre G."/>
            <person name="Bobe J."/>
            <person name="Postlethwait J.H."/>
            <person name="Berthelot C."/>
            <person name="Roest Crollius H."/>
            <person name="Guiguen Y."/>
        </authorList>
    </citation>
    <scope>NUCLEOTIDE SEQUENCE</scope>
    <source>
        <strain evidence="2">NC1722</strain>
    </source>
</reference>
<evidence type="ECO:0000313" key="2">
    <source>
        <dbReference type="EMBL" id="KAJ8398310.1"/>
    </source>
</evidence>
<protein>
    <submittedName>
        <fullName evidence="2">Uncharacterized protein</fullName>
    </submittedName>
</protein>
<name>A0AAD7WIW2_9TELE</name>
<comment type="caution">
    <text evidence="2">The sequence shown here is derived from an EMBL/GenBank/DDBJ whole genome shotgun (WGS) entry which is preliminary data.</text>
</comment>
<proteinExistence type="predicted"/>
<feature type="region of interest" description="Disordered" evidence="1">
    <location>
        <begin position="69"/>
        <end position="101"/>
    </location>
</feature>
<sequence length="129" mass="14172">MRSDYRTDVLCGLRALRAVTVRPAALWNVRSVFRPADSDAAGPCGHRDDAASAMAMMMMMMSLSERPGRLAPRSAGLDNQAPGFIVDYSEPPGSRDERPHQNTLIQPDLREGLFSVWIQKVPDQCEVGG</sequence>
<accession>A0AAD7WIW2</accession>
<dbReference type="AlphaFoldDB" id="A0AAD7WIW2"/>
<dbReference type="EMBL" id="JAINUG010000091">
    <property type="protein sequence ID" value="KAJ8398310.1"/>
    <property type="molecule type" value="Genomic_DNA"/>
</dbReference>